<dbReference type="Gene3D" id="3.40.50.20">
    <property type="match status" value="1"/>
</dbReference>
<feature type="active site" description="Proton acceptor" evidence="2">
    <location>
        <position position="140"/>
    </location>
</feature>
<feature type="binding site" evidence="3">
    <location>
        <position position="73"/>
    </location>
    <ligand>
        <name>substrate</name>
    </ligand>
</feature>
<dbReference type="Gene3D" id="2.160.10.10">
    <property type="entry name" value="Hexapeptide repeat proteins"/>
    <property type="match status" value="1"/>
</dbReference>
<dbReference type="OrthoDB" id="9794407at2"/>
<dbReference type="PANTHER" id="PTHR43300">
    <property type="entry name" value="ACETYLTRANSFERASE"/>
    <property type="match status" value="1"/>
</dbReference>
<dbReference type="GO" id="GO:0016746">
    <property type="term" value="F:acyltransferase activity"/>
    <property type="evidence" value="ECO:0007669"/>
    <property type="project" value="UniProtKB-KW"/>
</dbReference>
<evidence type="ECO:0000256" key="2">
    <source>
        <dbReference type="PIRSR" id="PIRSR620019-1"/>
    </source>
</evidence>
<keyword evidence="5" id="KW-0012">Acyltransferase</keyword>
<gene>
    <name evidence="5" type="ORF">J421_3495</name>
</gene>
<dbReference type="HOGENOM" id="CLU_081811_2_0_0"/>
<feature type="domain" description="PglD N-terminal" evidence="4">
    <location>
        <begin position="4"/>
        <end position="83"/>
    </location>
</feature>
<dbReference type="Proteomes" id="UP000019151">
    <property type="component" value="Chromosome"/>
</dbReference>
<accession>W0RKR6</accession>
<feature type="binding site" evidence="3">
    <location>
        <position position="188"/>
    </location>
    <ligand>
        <name>acetyl-CoA</name>
        <dbReference type="ChEBI" id="CHEBI:57288"/>
    </ligand>
</feature>
<proteinExistence type="inferred from homology"/>
<evidence type="ECO:0000259" key="4">
    <source>
        <dbReference type="Pfam" id="PF17836"/>
    </source>
</evidence>
<dbReference type="STRING" id="861299.J421_3495"/>
<reference evidence="5 6" key="1">
    <citation type="journal article" date="2014" name="Genome Announc.">
        <title>Genome Sequence and Methylome of Soil Bacterium Gemmatirosa kalamazoonensis KBS708T, a Member of the Rarely Cultivated Gemmatimonadetes Phylum.</title>
        <authorList>
            <person name="Debruyn J.M."/>
            <person name="Radosevich M."/>
            <person name="Wommack K.E."/>
            <person name="Polson S.W."/>
            <person name="Hauser L.J."/>
            <person name="Fawaz M.N."/>
            <person name="Korlach J."/>
            <person name="Tsai Y.C."/>
        </authorList>
    </citation>
    <scope>NUCLEOTIDE SEQUENCE [LARGE SCALE GENOMIC DNA]</scope>
    <source>
        <strain evidence="5 6">KBS708</strain>
    </source>
</reference>
<comment type="similarity">
    <text evidence="1">Belongs to the transferase hexapeptide repeat family.</text>
</comment>
<protein>
    <submittedName>
        <fullName evidence="5">Sugar O-acyltransferase, sialic acid O-acetyltransferase NeuD family</fullName>
    </submittedName>
</protein>
<keyword evidence="6" id="KW-1185">Reference proteome</keyword>
<dbReference type="PANTHER" id="PTHR43300:SF7">
    <property type="entry name" value="UDP-N-ACETYLBACILLOSAMINE N-ACETYLTRANSFERASE"/>
    <property type="match status" value="1"/>
</dbReference>
<dbReference type="InterPro" id="IPR011004">
    <property type="entry name" value="Trimer_LpxA-like_sf"/>
</dbReference>
<evidence type="ECO:0000313" key="6">
    <source>
        <dbReference type="Proteomes" id="UP000019151"/>
    </source>
</evidence>
<evidence type="ECO:0000256" key="1">
    <source>
        <dbReference type="ARBA" id="ARBA00007274"/>
    </source>
</evidence>
<dbReference type="eggNOG" id="COG0110">
    <property type="taxonomic scope" value="Bacteria"/>
</dbReference>
<name>W0RKR6_9BACT</name>
<dbReference type="AlphaFoldDB" id="W0RKR6"/>
<dbReference type="InterPro" id="IPR020019">
    <property type="entry name" value="AcTrfase_PglD-like"/>
</dbReference>
<dbReference type="Pfam" id="PF17836">
    <property type="entry name" value="PglD_N"/>
    <property type="match status" value="1"/>
</dbReference>
<dbReference type="NCBIfam" id="TIGR03570">
    <property type="entry name" value="NeuD_NnaD"/>
    <property type="match status" value="1"/>
</dbReference>
<dbReference type="KEGG" id="gba:J421_3495"/>
<keyword evidence="5" id="KW-0808">Transferase</keyword>
<dbReference type="InterPro" id="IPR041561">
    <property type="entry name" value="PglD_N"/>
</dbReference>
<dbReference type="CDD" id="cd03360">
    <property type="entry name" value="LbH_AT_putative"/>
    <property type="match status" value="1"/>
</dbReference>
<feature type="site" description="Increases basicity of active site His" evidence="2">
    <location>
        <position position="141"/>
    </location>
</feature>
<evidence type="ECO:0000256" key="3">
    <source>
        <dbReference type="PIRSR" id="PIRSR620019-2"/>
    </source>
</evidence>
<sequence length="222" mass="22616">MEPLVILGRGGHGRELLELVLALNAEVPRYELLGFVDDAATGAPEEVHGYPVLGTRAWLAARSPAPLVALGVGVSAARARVVAALAPLGVRFPTLVHPRASVGRHVRMDEGVTVCDGAVVTTDVTLGAHAHVNVGASVSHDCVLGRFVSLAPGVRLAGNVRLGDGCDVGVAASAIPGVEVGEWSIVGGGAVLTASLPANVTAVGVPARVTRTRPPGWQLRTP</sequence>
<evidence type="ECO:0000313" key="5">
    <source>
        <dbReference type="EMBL" id="AHG91032.1"/>
    </source>
</evidence>
<dbReference type="InParanoid" id="W0RKR6"/>
<organism evidence="5 6">
    <name type="scientific">Gemmatirosa kalamazoonensis</name>
    <dbReference type="NCBI Taxonomy" id="861299"/>
    <lineage>
        <taxon>Bacteria</taxon>
        <taxon>Pseudomonadati</taxon>
        <taxon>Gemmatimonadota</taxon>
        <taxon>Gemmatimonadia</taxon>
        <taxon>Gemmatimonadales</taxon>
        <taxon>Gemmatimonadaceae</taxon>
        <taxon>Gemmatirosa</taxon>
    </lineage>
</organism>
<dbReference type="InterPro" id="IPR050179">
    <property type="entry name" value="Trans_hexapeptide_repeat"/>
</dbReference>
<dbReference type="SUPFAM" id="SSF51161">
    <property type="entry name" value="Trimeric LpxA-like enzymes"/>
    <property type="match status" value="1"/>
</dbReference>
<dbReference type="EMBL" id="CP007128">
    <property type="protein sequence ID" value="AHG91032.1"/>
    <property type="molecule type" value="Genomic_DNA"/>
</dbReference>